<evidence type="ECO:0000313" key="2">
    <source>
        <dbReference type="Proteomes" id="UP000553459"/>
    </source>
</evidence>
<comment type="caution">
    <text evidence="1">The sequence shown here is derived from an EMBL/GenBank/DDBJ whole genome shotgun (WGS) entry which is preliminary data.</text>
</comment>
<name>A0A845PSF1_9FLAO</name>
<protein>
    <submittedName>
        <fullName evidence="1">Uncharacterized protein</fullName>
    </submittedName>
</protein>
<dbReference type="RefSeq" id="WP_166518323.1">
    <property type="nucleotide sequence ID" value="NZ_JAAABJ010000086.1"/>
</dbReference>
<dbReference type="Proteomes" id="UP000553459">
    <property type="component" value="Unassembled WGS sequence"/>
</dbReference>
<accession>A0A845PSF1</accession>
<reference evidence="1 2" key="1">
    <citation type="submission" date="2019-11" db="EMBL/GenBank/DDBJ databases">
        <title>Characterization of Elizabethkingia argenteiflava sp. nov., isolated from inner surface of Soybean Pods.</title>
        <authorList>
            <person name="Mo S."/>
        </authorList>
    </citation>
    <scope>NUCLEOTIDE SEQUENCE [LARGE SCALE GENOMIC DNA]</scope>
    <source>
        <strain evidence="1 2">YB22</strain>
    </source>
</reference>
<dbReference type="EMBL" id="JAAABJ010000086">
    <property type="protein sequence ID" value="NAW49923.1"/>
    <property type="molecule type" value="Genomic_DNA"/>
</dbReference>
<dbReference type="AlphaFoldDB" id="A0A845PSF1"/>
<evidence type="ECO:0000313" key="1">
    <source>
        <dbReference type="EMBL" id="NAW49923.1"/>
    </source>
</evidence>
<sequence length="59" mass="7059">MENVKFSRYNNFVFYNGYYVLHNGITSNFLLLENELYSILKAAIAEEGFIYLQEIHQEF</sequence>
<keyword evidence="2" id="KW-1185">Reference proteome</keyword>
<organism evidence="1 2">
    <name type="scientific">Elizabethkingia argenteiflava</name>
    <dbReference type="NCBI Taxonomy" id="2681556"/>
    <lineage>
        <taxon>Bacteria</taxon>
        <taxon>Pseudomonadati</taxon>
        <taxon>Bacteroidota</taxon>
        <taxon>Flavobacteriia</taxon>
        <taxon>Flavobacteriales</taxon>
        <taxon>Weeksellaceae</taxon>
        <taxon>Elizabethkingia</taxon>
    </lineage>
</organism>
<gene>
    <name evidence="1" type="ORF">GNY06_00430</name>
</gene>
<proteinExistence type="predicted"/>